<comment type="caution">
    <text evidence="1">The sequence shown here is derived from an EMBL/GenBank/DDBJ whole genome shotgun (WGS) entry which is preliminary data.</text>
</comment>
<sequence length="180" mass="19179">MGGYWSGVGKEIGGFFNDLPLIGAFIPDQEWPLPERPSLGLESRKLQDQHAKAIAQYTNRMMQNNIGMVNRNFASLNRGDSGQRNQAIQETVANTTFAGANAVGQGSLGILNALINAQLGREQMDETRMFRQAQINAGGGGAMDDLEQILQYYLLAQGLPSGGGSGGGAALTRTYAGLKS</sequence>
<evidence type="ECO:0000313" key="1">
    <source>
        <dbReference type="EMBL" id="KKN63213.1"/>
    </source>
</evidence>
<name>A0A0F9VBL7_9ZZZZ</name>
<dbReference type="AlphaFoldDB" id="A0A0F9VBL7"/>
<proteinExistence type="predicted"/>
<dbReference type="EMBL" id="LAZR01000597">
    <property type="protein sequence ID" value="KKN63213.1"/>
    <property type="molecule type" value="Genomic_DNA"/>
</dbReference>
<gene>
    <name evidence="1" type="ORF">LCGC14_0504030</name>
</gene>
<accession>A0A0F9VBL7</accession>
<protein>
    <submittedName>
        <fullName evidence="1">Uncharacterized protein</fullName>
    </submittedName>
</protein>
<organism evidence="1">
    <name type="scientific">marine sediment metagenome</name>
    <dbReference type="NCBI Taxonomy" id="412755"/>
    <lineage>
        <taxon>unclassified sequences</taxon>
        <taxon>metagenomes</taxon>
        <taxon>ecological metagenomes</taxon>
    </lineage>
</organism>
<reference evidence="1" key="1">
    <citation type="journal article" date="2015" name="Nature">
        <title>Complex archaea that bridge the gap between prokaryotes and eukaryotes.</title>
        <authorList>
            <person name="Spang A."/>
            <person name="Saw J.H."/>
            <person name="Jorgensen S.L."/>
            <person name="Zaremba-Niedzwiedzka K."/>
            <person name="Martijn J."/>
            <person name="Lind A.E."/>
            <person name="van Eijk R."/>
            <person name="Schleper C."/>
            <person name="Guy L."/>
            <person name="Ettema T.J."/>
        </authorList>
    </citation>
    <scope>NUCLEOTIDE SEQUENCE</scope>
</reference>